<dbReference type="InterPro" id="IPR024167">
    <property type="entry name" value="Cytochrome_c4-like"/>
</dbReference>
<evidence type="ECO:0000313" key="13">
    <source>
        <dbReference type="Proteomes" id="UP000193450"/>
    </source>
</evidence>
<evidence type="ECO:0000313" key="12">
    <source>
        <dbReference type="EMBL" id="ARN74075.1"/>
    </source>
</evidence>
<feature type="domain" description="Cytochrome c" evidence="11">
    <location>
        <begin position="22"/>
        <end position="113"/>
    </location>
</feature>
<keyword evidence="3 8" id="KW-0349">Heme</keyword>
<evidence type="ECO:0000256" key="6">
    <source>
        <dbReference type="ARBA" id="ARBA00022982"/>
    </source>
</evidence>
<evidence type="ECO:0000259" key="11">
    <source>
        <dbReference type="PROSITE" id="PS51007"/>
    </source>
</evidence>
<keyword evidence="10" id="KW-0732">Signal</keyword>
<organism evidence="12 13">
    <name type="scientific">Oceanicoccus sagamiensis</name>
    <dbReference type="NCBI Taxonomy" id="716816"/>
    <lineage>
        <taxon>Bacteria</taxon>
        <taxon>Pseudomonadati</taxon>
        <taxon>Pseudomonadota</taxon>
        <taxon>Gammaproteobacteria</taxon>
        <taxon>Cellvibrionales</taxon>
        <taxon>Spongiibacteraceae</taxon>
        <taxon>Oceanicoccus</taxon>
    </lineage>
</organism>
<dbReference type="PANTHER" id="PTHR33751:SF9">
    <property type="entry name" value="CYTOCHROME C4"/>
    <property type="match status" value="1"/>
</dbReference>
<evidence type="ECO:0000256" key="7">
    <source>
        <dbReference type="ARBA" id="ARBA00023004"/>
    </source>
</evidence>
<dbReference type="Gene3D" id="1.10.760.10">
    <property type="entry name" value="Cytochrome c-like domain"/>
    <property type="match status" value="2"/>
</dbReference>
<dbReference type="EMBL" id="CP019343">
    <property type="protein sequence ID" value="ARN74075.1"/>
    <property type="molecule type" value="Genomic_DNA"/>
</dbReference>
<sequence length="219" mass="22500">MKKLLISFLVIAGFTGFAQAGGDAAAGKGKAAACVACHGEGGNSMAPNFPKLAGQSERYLVKQLKDIQCGALSAEEQKAQKCAGRTVPTMAGQLDNFNDQDLADIAAYYAGQAISGGQAKAANAVKGEEIYRAGIRSKGVAACTACHSPTGKGNAPAGYPALGGQHADYVAAQLRAFRAAADGLPGRDNDGDTKIMRDVAYRMSDSEIDAVASYISGLY</sequence>
<evidence type="ECO:0000256" key="2">
    <source>
        <dbReference type="ARBA" id="ARBA00022448"/>
    </source>
</evidence>
<dbReference type="InterPro" id="IPR050597">
    <property type="entry name" value="Cytochrome_c_Oxidase_Subunit"/>
</dbReference>
<feature type="binding site" description="covalent" evidence="8">
    <location>
        <position position="34"/>
    </location>
    <ligand>
        <name>heme c</name>
        <dbReference type="ChEBI" id="CHEBI:61717"/>
        <label>1</label>
    </ligand>
</feature>
<keyword evidence="5" id="KW-0574">Periplasm</keyword>
<keyword evidence="2" id="KW-0813">Transport</keyword>
<feature type="binding site" description="covalent" evidence="8">
    <location>
        <position position="146"/>
    </location>
    <ligand>
        <name>heme c</name>
        <dbReference type="ChEBI" id="CHEBI:61717"/>
        <label>2</label>
    </ligand>
</feature>
<dbReference type="GO" id="GO:0009055">
    <property type="term" value="F:electron transfer activity"/>
    <property type="evidence" value="ECO:0007669"/>
    <property type="project" value="InterPro"/>
</dbReference>
<dbReference type="PIRSF" id="PIRSF000005">
    <property type="entry name" value="Cytochrome_c4"/>
    <property type="match status" value="1"/>
</dbReference>
<dbReference type="PROSITE" id="PS51007">
    <property type="entry name" value="CYTC"/>
    <property type="match status" value="2"/>
</dbReference>
<dbReference type="KEGG" id="osg:BST96_08045"/>
<reference evidence="12 13" key="1">
    <citation type="submission" date="2016-11" db="EMBL/GenBank/DDBJ databases">
        <title>Trade-off between light-utilization and light-protection in marine flavobacteria.</title>
        <authorList>
            <person name="Kumagai Y."/>
        </authorList>
    </citation>
    <scope>NUCLEOTIDE SEQUENCE [LARGE SCALE GENOMIC DNA]</scope>
    <source>
        <strain evidence="12 13">NBRC 107125</strain>
    </source>
</reference>
<dbReference type="InterPro" id="IPR009056">
    <property type="entry name" value="Cyt_c-like_dom"/>
</dbReference>
<dbReference type="GO" id="GO:0042597">
    <property type="term" value="C:periplasmic space"/>
    <property type="evidence" value="ECO:0007669"/>
    <property type="project" value="UniProtKB-SubCell"/>
</dbReference>
<comment type="PTM">
    <text evidence="8">Binds 2 heme c groups covalently per subunit.</text>
</comment>
<feature type="domain" description="Cytochrome c" evidence="11">
    <location>
        <begin position="122"/>
        <end position="219"/>
    </location>
</feature>
<dbReference type="GO" id="GO:0005506">
    <property type="term" value="F:iron ion binding"/>
    <property type="evidence" value="ECO:0007669"/>
    <property type="project" value="InterPro"/>
</dbReference>
<dbReference type="SUPFAM" id="SSF46626">
    <property type="entry name" value="Cytochrome c"/>
    <property type="match status" value="2"/>
</dbReference>
<evidence type="ECO:0000256" key="9">
    <source>
        <dbReference type="PIRSR" id="PIRSR000005-2"/>
    </source>
</evidence>
<dbReference type="Pfam" id="PF00034">
    <property type="entry name" value="Cytochrom_C"/>
    <property type="match status" value="2"/>
</dbReference>
<dbReference type="PANTHER" id="PTHR33751">
    <property type="entry name" value="CBB3-TYPE CYTOCHROME C OXIDASE SUBUNIT FIXP"/>
    <property type="match status" value="1"/>
</dbReference>
<protein>
    <submittedName>
        <fullName evidence="12">Cytochrome c4</fullName>
    </submittedName>
</protein>
<dbReference type="InterPro" id="IPR036909">
    <property type="entry name" value="Cyt_c-like_dom_sf"/>
</dbReference>
<name>A0A1X9NDV9_9GAMM</name>
<feature type="binding site" description="axial binding residue" evidence="9">
    <location>
        <position position="90"/>
    </location>
    <ligand>
        <name>heme c</name>
        <dbReference type="ChEBI" id="CHEBI:61717"/>
        <label>1</label>
    </ligand>
    <ligandPart>
        <name>Fe</name>
        <dbReference type="ChEBI" id="CHEBI:18248"/>
    </ligandPart>
</feature>
<evidence type="ECO:0000256" key="10">
    <source>
        <dbReference type="SAM" id="SignalP"/>
    </source>
</evidence>
<feature type="binding site" description="axial binding residue" evidence="9">
    <location>
        <position position="147"/>
    </location>
    <ligand>
        <name>heme c</name>
        <dbReference type="ChEBI" id="CHEBI:61717"/>
        <label>2</label>
    </ligand>
    <ligandPart>
        <name>Fe</name>
        <dbReference type="ChEBI" id="CHEBI:18248"/>
    </ligandPart>
</feature>
<dbReference type="STRING" id="716816.BST96_08045"/>
<evidence type="ECO:0000256" key="1">
    <source>
        <dbReference type="ARBA" id="ARBA00004418"/>
    </source>
</evidence>
<keyword evidence="7 9" id="KW-0408">Iron</keyword>
<feature type="binding site" description="axial binding residue" evidence="9">
    <location>
        <position position="38"/>
    </location>
    <ligand>
        <name>heme c</name>
        <dbReference type="ChEBI" id="CHEBI:61717"/>
        <label>1</label>
    </ligand>
    <ligandPart>
        <name>Fe</name>
        <dbReference type="ChEBI" id="CHEBI:18248"/>
    </ligandPart>
</feature>
<dbReference type="Proteomes" id="UP000193450">
    <property type="component" value="Chromosome"/>
</dbReference>
<evidence type="ECO:0000256" key="8">
    <source>
        <dbReference type="PIRSR" id="PIRSR000005-1"/>
    </source>
</evidence>
<accession>A0A1X9NDV9</accession>
<keyword evidence="6" id="KW-0249">Electron transport</keyword>
<keyword evidence="13" id="KW-1185">Reference proteome</keyword>
<gene>
    <name evidence="12" type="ORF">BST96_08045</name>
</gene>
<feature type="chain" id="PRO_5013118440" evidence="10">
    <location>
        <begin position="21"/>
        <end position="219"/>
    </location>
</feature>
<keyword evidence="4 9" id="KW-0479">Metal-binding</keyword>
<feature type="signal peptide" evidence="10">
    <location>
        <begin position="1"/>
        <end position="20"/>
    </location>
</feature>
<dbReference type="OrthoDB" id="9773456at2"/>
<feature type="binding site" description="covalent" evidence="8">
    <location>
        <position position="37"/>
    </location>
    <ligand>
        <name>heme c</name>
        <dbReference type="ChEBI" id="CHEBI:61717"/>
        <label>1</label>
    </ligand>
</feature>
<dbReference type="GO" id="GO:0020037">
    <property type="term" value="F:heme binding"/>
    <property type="evidence" value="ECO:0007669"/>
    <property type="project" value="InterPro"/>
</dbReference>
<dbReference type="AlphaFoldDB" id="A0A1X9NDV9"/>
<comment type="subcellular location">
    <subcellularLocation>
        <location evidence="1">Periplasm</location>
    </subcellularLocation>
</comment>
<evidence type="ECO:0000256" key="3">
    <source>
        <dbReference type="ARBA" id="ARBA00022617"/>
    </source>
</evidence>
<dbReference type="RefSeq" id="WP_085758206.1">
    <property type="nucleotide sequence ID" value="NZ_CP019343.1"/>
</dbReference>
<feature type="binding site" description="covalent" evidence="8">
    <location>
        <position position="143"/>
    </location>
    <ligand>
        <name>heme c</name>
        <dbReference type="ChEBI" id="CHEBI:61717"/>
        <label>2</label>
    </ligand>
</feature>
<feature type="binding site" description="axial binding residue" evidence="9">
    <location>
        <position position="196"/>
    </location>
    <ligand>
        <name>heme c</name>
        <dbReference type="ChEBI" id="CHEBI:61717"/>
        <label>2</label>
    </ligand>
    <ligandPart>
        <name>Fe</name>
        <dbReference type="ChEBI" id="CHEBI:18248"/>
    </ligandPart>
</feature>
<evidence type="ECO:0000256" key="5">
    <source>
        <dbReference type="ARBA" id="ARBA00022764"/>
    </source>
</evidence>
<proteinExistence type="predicted"/>
<evidence type="ECO:0000256" key="4">
    <source>
        <dbReference type="ARBA" id="ARBA00022723"/>
    </source>
</evidence>